<keyword evidence="3" id="KW-1185">Reference proteome</keyword>
<feature type="region of interest" description="Disordered" evidence="1">
    <location>
        <begin position="1"/>
        <end position="21"/>
    </location>
</feature>
<sequence length="192" mass="20838">MQTVEVRARAEGGGRHTRSSFVGHVPAYATPDAPTGKVVLPQLTQFELQAHRGGLGLTTESTPRRSPRRWNPHAETGDVRLPTHMDCEVMSDYWSLDIPGLEYDQAIRLRDALQSEVPAGVVLVDPAIFMVRGFDLPAVALLSKCLEAGLATLKLSDLDRAGAQSMLEDCEDWLGGGAQHDVFTVADATCSR</sequence>
<feature type="region of interest" description="Disordered" evidence="1">
    <location>
        <begin position="53"/>
        <end position="77"/>
    </location>
</feature>
<dbReference type="AlphaFoldDB" id="A0A0A0JAD0"/>
<dbReference type="STRING" id="1385520.N802_12420"/>
<accession>A0A0A0JAD0</accession>
<evidence type="ECO:0000313" key="2">
    <source>
        <dbReference type="EMBL" id="KGN34395.1"/>
    </source>
</evidence>
<name>A0A0A0JAD0_9MICO</name>
<evidence type="ECO:0000256" key="1">
    <source>
        <dbReference type="SAM" id="MobiDB-lite"/>
    </source>
</evidence>
<gene>
    <name evidence="2" type="ORF">N802_12420</name>
</gene>
<feature type="compositionally biased region" description="Basic and acidic residues" evidence="1">
    <location>
        <begin position="1"/>
        <end position="14"/>
    </location>
</feature>
<protein>
    <submittedName>
        <fullName evidence="2">Uncharacterized protein</fullName>
    </submittedName>
</protein>
<dbReference type="EMBL" id="AVPJ01000002">
    <property type="protein sequence ID" value="KGN34395.1"/>
    <property type="molecule type" value="Genomic_DNA"/>
</dbReference>
<reference evidence="2 3" key="1">
    <citation type="submission" date="2013-08" db="EMBL/GenBank/DDBJ databases">
        <title>The genome sequence of Knoellia sinensis.</title>
        <authorList>
            <person name="Zhu W."/>
            <person name="Wang G."/>
        </authorList>
    </citation>
    <scope>NUCLEOTIDE SEQUENCE [LARGE SCALE GENOMIC DNA]</scope>
    <source>
        <strain evidence="2 3">KCTC 19936</strain>
    </source>
</reference>
<organism evidence="2 3">
    <name type="scientific">Knoellia sinensis KCTC 19936</name>
    <dbReference type="NCBI Taxonomy" id="1385520"/>
    <lineage>
        <taxon>Bacteria</taxon>
        <taxon>Bacillati</taxon>
        <taxon>Actinomycetota</taxon>
        <taxon>Actinomycetes</taxon>
        <taxon>Micrococcales</taxon>
        <taxon>Intrasporangiaceae</taxon>
        <taxon>Knoellia</taxon>
    </lineage>
</organism>
<comment type="caution">
    <text evidence="2">The sequence shown here is derived from an EMBL/GenBank/DDBJ whole genome shotgun (WGS) entry which is preliminary data.</text>
</comment>
<evidence type="ECO:0000313" key="3">
    <source>
        <dbReference type="Proteomes" id="UP000030002"/>
    </source>
</evidence>
<dbReference type="Proteomes" id="UP000030002">
    <property type="component" value="Unassembled WGS sequence"/>
</dbReference>
<proteinExistence type="predicted"/>